<reference evidence="1 2" key="2">
    <citation type="journal article" date="2011" name="Mol. Biol. Evol.">
        <title>Unity in variety--the pan-genome of the Chlamydiae.</title>
        <authorList>
            <person name="Collingro A."/>
            <person name="Tischler P."/>
            <person name="Weinmaier T."/>
            <person name="Penz T."/>
            <person name="Heinz E."/>
            <person name="Brunham R.C."/>
            <person name="Read T.D."/>
            <person name="Bavoil P.M."/>
            <person name="Sachse K."/>
            <person name="Kahane S."/>
            <person name="Friedman M.G."/>
            <person name="Rattei T."/>
            <person name="Myers G.S."/>
            <person name="Horn M."/>
        </authorList>
    </citation>
    <scope>NUCLEOTIDE SEQUENCE [LARGE SCALE GENOMIC DNA]</scope>
    <source>
        <strain evidence="2">ATCC VR-1471 / Z</strain>
    </source>
</reference>
<gene>
    <name evidence="1" type="ordered locus">SNE_A23200</name>
</gene>
<reference key="1">
    <citation type="journal article" date="2011" name="Mol. Biol. Evol.">
        <title>Unity in variety -- the pan-genome of the Chlamydiae.</title>
        <authorList>
            <person name="Collingro A."/>
            <person name="Tischler P."/>
            <person name="Weinmaier T."/>
            <person name="Penz T."/>
            <person name="Heinz E."/>
            <person name="Brunham R.C."/>
            <person name="Read T.D."/>
            <person name="Bavoil P.M."/>
            <person name="Sachse K."/>
            <person name="Kahane S."/>
            <person name="Friedman M.G."/>
            <person name="Rattei T."/>
            <person name="Myers G.S.A."/>
            <person name="Horn M."/>
        </authorList>
    </citation>
    <scope>NUCLEOTIDE SEQUENCE</scope>
    <source>
        <strain>Z</strain>
    </source>
</reference>
<sequence>MLELAAAHDEDASVDFTAIVIYPSFFLSLST</sequence>
<dbReference type="KEGG" id="sng:SNE_A23200"/>
<proteinExistence type="predicted"/>
<evidence type="ECO:0000313" key="1">
    <source>
        <dbReference type="EMBL" id="CCB90197.1"/>
    </source>
</evidence>
<dbReference type="HOGENOM" id="CLU_3398483_0_0_0"/>
<keyword evidence="2" id="KW-1185">Reference proteome</keyword>
<dbReference type="Proteomes" id="UP000000496">
    <property type="component" value="Chromosome gsn.131"/>
</dbReference>
<organism evidence="1 2">
    <name type="scientific">Simkania negevensis (strain ATCC VR-1471 / DSM 27360 / Z)</name>
    <dbReference type="NCBI Taxonomy" id="331113"/>
    <lineage>
        <taxon>Bacteria</taxon>
        <taxon>Pseudomonadati</taxon>
        <taxon>Chlamydiota</taxon>
        <taxon>Chlamydiia</taxon>
        <taxon>Parachlamydiales</taxon>
        <taxon>Simkaniaceae</taxon>
        <taxon>Simkania</taxon>
    </lineage>
</organism>
<protein>
    <submittedName>
        <fullName evidence="1">Uncharacterized protein</fullName>
    </submittedName>
</protein>
<dbReference type="AlphaFoldDB" id="F8L4E6"/>
<name>F8L4E6_SIMNZ</name>
<dbReference type="EMBL" id="FR872582">
    <property type="protein sequence ID" value="CCB90197.1"/>
    <property type="molecule type" value="Genomic_DNA"/>
</dbReference>
<evidence type="ECO:0000313" key="2">
    <source>
        <dbReference type="Proteomes" id="UP000000496"/>
    </source>
</evidence>
<accession>F8L4E6</accession>